<keyword evidence="2" id="KW-1185">Reference proteome</keyword>
<evidence type="ECO:0000313" key="1">
    <source>
        <dbReference type="EMBL" id="KAL3860776.1"/>
    </source>
</evidence>
<organism evidence="1 2">
    <name type="scientific">Sinanodonta woodiana</name>
    <name type="common">Chinese pond mussel</name>
    <name type="synonym">Anodonta woodiana</name>
    <dbReference type="NCBI Taxonomy" id="1069815"/>
    <lineage>
        <taxon>Eukaryota</taxon>
        <taxon>Metazoa</taxon>
        <taxon>Spiralia</taxon>
        <taxon>Lophotrochozoa</taxon>
        <taxon>Mollusca</taxon>
        <taxon>Bivalvia</taxon>
        <taxon>Autobranchia</taxon>
        <taxon>Heteroconchia</taxon>
        <taxon>Palaeoheterodonta</taxon>
        <taxon>Unionida</taxon>
        <taxon>Unionoidea</taxon>
        <taxon>Unionidae</taxon>
        <taxon>Unioninae</taxon>
        <taxon>Sinanodonta</taxon>
    </lineage>
</organism>
<evidence type="ECO:0000313" key="2">
    <source>
        <dbReference type="Proteomes" id="UP001634394"/>
    </source>
</evidence>
<feature type="non-terminal residue" evidence="1">
    <location>
        <position position="65"/>
    </location>
</feature>
<reference evidence="1 2" key="1">
    <citation type="submission" date="2024-11" db="EMBL/GenBank/DDBJ databases">
        <title>Chromosome-level genome assembly of the freshwater bivalve Anodonta woodiana.</title>
        <authorList>
            <person name="Chen X."/>
        </authorList>
    </citation>
    <scope>NUCLEOTIDE SEQUENCE [LARGE SCALE GENOMIC DNA]</scope>
    <source>
        <strain evidence="1">MN2024</strain>
        <tissue evidence="1">Gills</tissue>
    </source>
</reference>
<feature type="non-terminal residue" evidence="1">
    <location>
        <position position="1"/>
    </location>
</feature>
<protein>
    <submittedName>
        <fullName evidence="1">Uncharacterized protein</fullName>
    </submittedName>
</protein>
<accession>A0ABD3VHW9</accession>
<name>A0ABD3VHW9_SINWO</name>
<comment type="caution">
    <text evidence="1">The sequence shown here is derived from an EMBL/GenBank/DDBJ whole genome shotgun (WGS) entry which is preliminary data.</text>
</comment>
<dbReference type="AlphaFoldDB" id="A0ABD3VHW9"/>
<proteinExistence type="predicted"/>
<dbReference type="Proteomes" id="UP001634394">
    <property type="component" value="Unassembled WGS sequence"/>
</dbReference>
<sequence length="65" mass="7482">TRVTYAAPRHKTHERRYGRVEAPNTSEWLDTRRRQKVRNQPNTIENNGKEVGVLLGGSLILQTVI</sequence>
<dbReference type="EMBL" id="JBJQND010000012">
    <property type="protein sequence ID" value="KAL3860776.1"/>
    <property type="molecule type" value="Genomic_DNA"/>
</dbReference>
<gene>
    <name evidence="1" type="ORF">ACJMK2_010847</name>
</gene>